<feature type="region of interest" description="Disordered" evidence="1">
    <location>
        <begin position="176"/>
        <end position="196"/>
    </location>
</feature>
<feature type="compositionally biased region" description="Basic and acidic residues" evidence="1">
    <location>
        <begin position="73"/>
        <end position="85"/>
    </location>
</feature>
<keyword evidence="2" id="KW-1133">Transmembrane helix</keyword>
<evidence type="ECO:0000313" key="4">
    <source>
        <dbReference type="Proteomes" id="UP000224854"/>
    </source>
</evidence>
<feature type="compositionally biased region" description="Low complexity" evidence="1">
    <location>
        <begin position="47"/>
        <end position="56"/>
    </location>
</feature>
<accession>A0A2C5ZSQ6</accession>
<feature type="region of interest" description="Disordered" evidence="1">
    <location>
        <begin position="1"/>
        <end position="95"/>
    </location>
</feature>
<keyword evidence="4" id="KW-1185">Reference proteome</keyword>
<feature type="compositionally biased region" description="Acidic residues" evidence="1">
    <location>
        <begin position="86"/>
        <end position="95"/>
    </location>
</feature>
<comment type="caution">
    <text evidence="3">The sequence shown here is derived from an EMBL/GenBank/DDBJ whole genome shotgun (WGS) entry which is preliminary data.</text>
</comment>
<evidence type="ECO:0000313" key="3">
    <source>
        <dbReference type="EMBL" id="PHH82860.1"/>
    </source>
</evidence>
<dbReference type="Proteomes" id="UP000224854">
    <property type="component" value="Unassembled WGS sequence"/>
</dbReference>
<protein>
    <submittedName>
        <fullName evidence="3">Uncharacterized protein</fullName>
    </submittedName>
</protein>
<keyword evidence="2" id="KW-0812">Transmembrane</keyword>
<reference evidence="3 4" key="1">
    <citation type="submission" date="2017-06" db="EMBL/GenBank/DDBJ databases">
        <title>Ant-infecting Ophiocordyceps genomes reveal a high diversity of potential behavioral manipulation genes and a possible major role for enterotoxins.</title>
        <authorList>
            <person name="De Bekker C."/>
            <person name="Evans H.C."/>
            <person name="Brachmann A."/>
            <person name="Hughes D.P."/>
        </authorList>
    </citation>
    <scope>NUCLEOTIDE SEQUENCE [LARGE SCALE GENOMIC DNA]</scope>
    <source>
        <strain evidence="3 4">1348a</strain>
    </source>
</reference>
<dbReference type="EMBL" id="NJEU01000038">
    <property type="protein sequence ID" value="PHH82860.1"/>
    <property type="molecule type" value="Genomic_DNA"/>
</dbReference>
<feature type="transmembrane region" description="Helical" evidence="2">
    <location>
        <begin position="279"/>
        <end position="300"/>
    </location>
</feature>
<gene>
    <name evidence="3" type="ORF">CDD82_4498</name>
</gene>
<evidence type="ECO:0000256" key="1">
    <source>
        <dbReference type="SAM" id="MobiDB-lite"/>
    </source>
</evidence>
<dbReference type="OrthoDB" id="5411141at2759"/>
<dbReference type="AlphaFoldDB" id="A0A2C5ZSQ6"/>
<organism evidence="3 4">
    <name type="scientific">Ophiocordyceps australis</name>
    <dbReference type="NCBI Taxonomy" id="1399860"/>
    <lineage>
        <taxon>Eukaryota</taxon>
        <taxon>Fungi</taxon>
        <taxon>Dikarya</taxon>
        <taxon>Ascomycota</taxon>
        <taxon>Pezizomycotina</taxon>
        <taxon>Sordariomycetes</taxon>
        <taxon>Hypocreomycetidae</taxon>
        <taxon>Hypocreales</taxon>
        <taxon>Ophiocordycipitaceae</taxon>
        <taxon>Ophiocordyceps</taxon>
    </lineage>
</organism>
<proteinExistence type="predicted"/>
<evidence type="ECO:0000256" key="2">
    <source>
        <dbReference type="SAM" id="Phobius"/>
    </source>
</evidence>
<feature type="region of interest" description="Disordered" evidence="1">
    <location>
        <begin position="511"/>
        <end position="561"/>
    </location>
</feature>
<keyword evidence="2" id="KW-0472">Membrane</keyword>
<name>A0A2C5ZSQ6_9HYPO</name>
<sequence length="561" mass="61276">MVPVVDRLHSKRIRSPVEAMTSQDFPPWTRDSDDDEDGESEPWSNQPASRRPSASSSRHRSVSPDGSQASSSKRNDIDLTDHDSSSDDEWDSDDDLHDILVPSDWVSPVMPSLPASPIASPETPTLNLTIRPVIQSPDNEYYQTSSLASLTSLPYGPDMTASMSILPVTSTTATLETSLSVPRKGKTLIEPPSPTATSPLVSLTPIVTGSLPPITTGARKEVDVPVPDHYDDPDDIPILTITESAAPTPTPATSALPVSPPDPDTVVLHAGLLPKTERALIAVGSVGATIIVFFVCWLVWKCVKMHKRGNQSTSWRDKAPSALSLQGIKRGMGNLASRTPFLKNRVQRRNWANLDKPADDAFWEKRLPSSPTQQEESRGMRMHTAMARQSRLGHAEALGVVDGASSPTQLPYNLTMSSTQPQDGPQHRSSRITSVSEMSSLSSGFGDGDIMIPSMNKGPATTVASVTAPPPVAQRASISSFFHRRETVYTEASEDPIPRFRSINSWVRQQSGRVKRAKQREQTDSDAPPVPSMPPEQDFRLMMPDEEEPRRVENESKTFES</sequence>
<feature type="region of interest" description="Disordered" evidence="1">
    <location>
        <begin position="365"/>
        <end position="388"/>
    </location>
</feature>
<feature type="compositionally biased region" description="Basic and acidic residues" evidence="1">
    <location>
        <begin position="548"/>
        <end position="561"/>
    </location>
</feature>